<reference evidence="3" key="1">
    <citation type="journal article" date="2014" name="Int. J. Syst. Evol. Microbiol.">
        <title>Complete genome of a new Firmicutes species belonging to the dominant human colonic microbiota ('Ruminococcus bicirculans') reveals two chromosomes and a selective capacity to utilize plant glucans.</title>
        <authorList>
            <consortium name="NISC Comparative Sequencing Program"/>
            <person name="Wegmann U."/>
            <person name="Louis P."/>
            <person name="Goesmann A."/>
            <person name="Henrissat B."/>
            <person name="Duncan S.H."/>
            <person name="Flint H.J."/>
        </authorList>
    </citation>
    <scope>NUCLEOTIDE SEQUENCE</scope>
    <source>
        <strain evidence="3">CECT 7184</strain>
    </source>
</reference>
<dbReference type="EMBL" id="JAUFQU010000011">
    <property type="protein sequence ID" value="MDN3709015.1"/>
    <property type="molecule type" value="Genomic_DNA"/>
</dbReference>
<evidence type="ECO:0000313" key="2">
    <source>
        <dbReference type="EMBL" id="MDN3709015.1"/>
    </source>
</evidence>
<evidence type="ECO:0000313" key="4">
    <source>
        <dbReference type="Proteomes" id="UP001242368"/>
    </source>
</evidence>
<comment type="caution">
    <text evidence="3">The sequence shown here is derived from an EMBL/GenBank/DDBJ whole genome shotgun (WGS) entry which is preliminary data.</text>
</comment>
<protein>
    <submittedName>
        <fullName evidence="3">Uncharacterized protein</fullName>
    </submittedName>
</protein>
<evidence type="ECO:0000313" key="3">
    <source>
        <dbReference type="EMBL" id="MDN3709189.1"/>
    </source>
</evidence>
<gene>
    <name evidence="1" type="ORF">QW060_11640</name>
    <name evidence="2" type="ORF">QW060_18275</name>
    <name evidence="3" type="ORF">QW060_19335</name>
</gene>
<evidence type="ECO:0000313" key="1">
    <source>
        <dbReference type="EMBL" id="MDN3707763.1"/>
    </source>
</evidence>
<sequence>MPLHLYIELVKYALSKELLTRSIMQPISSTTATSILISSFII</sequence>
<keyword evidence="4" id="KW-1185">Reference proteome</keyword>
<dbReference type="EMBL" id="JAUFQU010000001">
    <property type="protein sequence ID" value="MDN3707763.1"/>
    <property type="molecule type" value="Genomic_DNA"/>
</dbReference>
<name>A0ABT8CXC1_9FLAO</name>
<dbReference type="Proteomes" id="UP001242368">
    <property type="component" value="Unassembled WGS sequence"/>
</dbReference>
<proteinExistence type="predicted"/>
<dbReference type="RefSeq" id="WP_290364800.1">
    <property type="nucleotide sequence ID" value="NZ_JAUFQU010000001.1"/>
</dbReference>
<dbReference type="EMBL" id="JAUFQU010000021">
    <property type="protein sequence ID" value="MDN3709189.1"/>
    <property type="molecule type" value="Genomic_DNA"/>
</dbReference>
<reference evidence="4" key="2">
    <citation type="journal article" date="2019" name="Int. J. Syst. Evol. Microbiol.">
        <title>The Global Catalogue of Microorganisms (GCM) 10K type strain sequencing project: providing services to taxonomists for standard genome sequencing and annotation.</title>
        <authorList>
            <consortium name="The Broad Institute Genomics Platform"/>
            <consortium name="The Broad Institute Genome Sequencing Center for Infectious Disease"/>
            <person name="Wu L."/>
            <person name="Ma J."/>
        </authorList>
    </citation>
    <scope>NUCLEOTIDE SEQUENCE [LARGE SCALE GENOMIC DNA]</scope>
    <source>
        <strain evidence="4">CECT 7184</strain>
    </source>
</reference>
<accession>A0ABT8CXC1</accession>
<organism evidence="3 4">
    <name type="scientific">Paenimyroides ceti</name>
    <dbReference type="NCBI Taxonomy" id="395087"/>
    <lineage>
        <taxon>Bacteria</taxon>
        <taxon>Pseudomonadati</taxon>
        <taxon>Bacteroidota</taxon>
        <taxon>Flavobacteriia</taxon>
        <taxon>Flavobacteriales</taxon>
        <taxon>Flavobacteriaceae</taxon>
        <taxon>Paenimyroides</taxon>
    </lineage>
</organism>
<reference evidence="3" key="3">
    <citation type="submission" date="2023-06" db="EMBL/GenBank/DDBJ databases">
        <authorList>
            <person name="Lucena T."/>
            <person name="Sun Q."/>
        </authorList>
    </citation>
    <scope>NUCLEOTIDE SEQUENCE</scope>
    <source>
        <strain evidence="3">CECT 7184</strain>
    </source>
</reference>